<dbReference type="PANTHER" id="PTHR43272:SF11">
    <property type="entry name" value="AMP-DEPENDENT SYNTHETASE_LIGASE DOMAIN-CONTAINING PROTEIN"/>
    <property type="match status" value="1"/>
</dbReference>
<comment type="caution">
    <text evidence="2">The sequence shown here is derived from an EMBL/GenBank/DDBJ whole genome shotgun (WGS) entry which is preliminary data.</text>
</comment>
<protein>
    <recommendedName>
        <fullName evidence="1">AMP-dependent synthetase/ligase domain-containing protein</fullName>
    </recommendedName>
</protein>
<dbReference type="Pfam" id="PF00501">
    <property type="entry name" value="AMP-binding"/>
    <property type="match status" value="1"/>
</dbReference>
<dbReference type="FunCoup" id="A0A1E1JUE6">
    <property type="interactions" value="34"/>
</dbReference>
<dbReference type="InParanoid" id="A0A1E1JUE6"/>
<dbReference type="PANTHER" id="PTHR43272">
    <property type="entry name" value="LONG-CHAIN-FATTY-ACID--COA LIGASE"/>
    <property type="match status" value="1"/>
</dbReference>
<dbReference type="Proteomes" id="UP000178129">
    <property type="component" value="Unassembled WGS sequence"/>
</dbReference>
<dbReference type="SUPFAM" id="SSF56801">
    <property type="entry name" value="Acetyl-CoA synthetase-like"/>
    <property type="match status" value="1"/>
</dbReference>
<dbReference type="GO" id="GO:0005783">
    <property type="term" value="C:endoplasmic reticulum"/>
    <property type="evidence" value="ECO:0007669"/>
    <property type="project" value="TreeGrafter"/>
</dbReference>
<proteinExistence type="predicted"/>
<evidence type="ECO:0000259" key="1">
    <source>
        <dbReference type="Pfam" id="PF00501"/>
    </source>
</evidence>
<reference evidence="3" key="1">
    <citation type="submission" date="2016-03" db="EMBL/GenBank/DDBJ databases">
        <authorList>
            <person name="Ploux O."/>
        </authorList>
    </citation>
    <scope>NUCLEOTIDE SEQUENCE [LARGE SCALE GENOMIC DNA]</scope>
    <source>
        <strain evidence="3">UK7</strain>
    </source>
</reference>
<dbReference type="AlphaFoldDB" id="A0A1E1JUE6"/>
<organism evidence="2 3">
    <name type="scientific">Rhynchosporium graminicola</name>
    <dbReference type="NCBI Taxonomy" id="2792576"/>
    <lineage>
        <taxon>Eukaryota</taxon>
        <taxon>Fungi</taxon>
        <taxon>Dikarya</taxon>
        <taxon>Ascomycota</taxon>
        <taxon>Pezizomycotina</taxon>
        <taxon>Leotiomycetes</taxon>
        <taxon>Helotiales</taxon>
        <taxon>Ploettnerulaceae</taxon>
        <taxon>Rhynchosporium</taxon>
    </lineage>
</organism>
<keyword evidence="3" id="KW-1185">Reference proteome</keyword>
<dbReference type="InterPro" id="IPR000873">
    <property type="entry name" value="AMP-dep_synth/lig_dom"/>
</dbReference>
<dbReference type="STRING" id="914237.A0A1E1JUE6"/>
<evidence type="ECO:0000313" key="2">
    <source>
        <dbReference type="EMBL" id="CZS89535.1"/>
    </source>
</evidence>
<dbReference type="GO" id="GO:0004467">
    <property type="term" value="F:long-chain fatty acid-CoA ligase activity"/>
    <property type="evidence" value="ECO:0007669"/>
    <property type="project" value="TreeGrafter"/>
</dbReference>
<feature type="domain" description="AMP-dependent synthetase/ligase" evidence="1">
    <location>
        <begin position="160"/>
        <end position="240"/>
    </location>
</feature>
<sequence length="566" mass="60893">MGFDNLMVKLDEALTSILGDWDIYSTTISAIVLTAFIYSVVTARDPDAHPMLLARQAQASPVRQAGESAVFRSHSAPHGIPLNSGLNIKDPGDSKWARGRDGDLRDVWRRVVAGGLDREGKETGEVGRLLTVLGSEQVVEHDLADITRQINLIGQNIKQNGGKNVAIYLPNSIEFLATLFACAFYDLTVTLIPYDQPIEKIISLLHKAKADAVVAAVGSFPFDAITKSYPCLEQLIWVVDEGSRHMDWNEVPKGTGGAVNVSTWSEIIQDSDLGTGQDLPAVDRTSQPKEVLAFWPSGELVQFTHANIIAGIAGQLTSVPTTQRITHADFFLPVDSFSTIYSLILTLSALFSNASVALNSVAGECPDLVLATQGIAPTIIVASASTLAKTHADTAGKLNTSMYNIVHWFQTRALVQDGVMPLASMFTRMYDSLRPALGNTPGKLRLIYVSEPAGVKSTPLSSQMLSDLRIYTGARIIYALTSAKVAGAVTQTGLYDYRVGSDPETQSHFGAPVTSIELFFRDSKLHKTTDTASAGDIFIRGPAVVGGEAPLGISGKIREDHTLALL</sequence>
<gene>
    <name evidence="2" type="ORF">RCO7_02538</name>
</gene>
<dbReference type="GO" id="GO:0016020">
    <property type="term" value="C:membrane"/>
    <property type="evidence" value="ECO:0007669"/>
    <property type="project" value="TreeGrafter"/>
</dbReference>
<dbReference type="EMBL" id="FJUW01000003">
    <property type="protein sequence ID" value="CZS89535.1"/>
    <property type="molecule type" value="Genomic_DNA"/>
</dbReference>
<dbReference type="Gene3D" id="3.40.50.12780">
    <property type="entry name" value="N-terminal domain of ligase-like"/>
    <property type="match status" value="1"/>
</dbReference>
<accession>A0A1E1JUE6</accession>
<dbReference type="InterPro" id="IPR042099">
    <property type="entry name" value="ANL_N_sf"/>
</dbReference>
<name>A0A1E1JUE6_9HELO</name>
<evidence type="ECO:0000313" key="3">
    <source>
        <dbReference type="Proteomes" id="UP000178129"/>
    </source>
</evidence>